<dbReference type="Proteomes" id="UP000265520">
    <property type="component" value="Unassembled WGS sequence"/>
</dbReference>
<evidence type="ECO:0000313" key="1">
    <source>
        <dbReference type="EMBL" id="MCI70603.1"/>
    </source>
</evidence>
<reference evidence="1 2" key="1">
    <citation type="journal article" date="2018" name="Front. Plant Sci.">
        <title>Red Clover (Trifolium pratense) and Zigzag Clover (T. medium) - A Picture of Genomic Similarities and Differences.</title>
        <authorList>
            <person name="Dluhosova J."/>
            <person name="Istvanek J."/>
            <person name="Nedelnik J."/>
            <person name="Repkova J."/>
        </authorList>
    </citation>
    <scope>NUCLEOTIDE SEQUENCE [LARGE SCALE GENOMIC DNA]</scope>
    <source>
        <strain evidence="2">cv. 10/8</strain>
        <tissue evidence="1">Leaf</tissue>
    </source>
</reference>
<feature type="non-terminal residue" evidence="1">
    <location>
        <position position="1"/>
    </location>
</feature>
<protein>
    <submittedName>
        <fullName evidence="1">Uncharacterized protein</fullName>
    </submittedName>
</protein>
<dbReference type="EMBL" id="LXQA010779132">
    <property type="protein sequence ID" value="MCI70603.1"/>
    <property type="molecule type" value="Genomic_DNA"/>
</dbReference>
<keyword evidence="2" id="KW-1185">Reference proteome</keyword>
<comment type="caution">
    <text evidence="1">The sequence shown here is derived from an EMBL/GenBank/DDBJ whole genome shotgun (WGS) entry which is preliminary data.</text>
</comment>
<organism evidence="1 2">
    <name type="scientific">Trifolium medium</name>
    <dbReference type="NCBI Taxonomy" id="97028"/>
    <lineage>
        <taxon>Eukaryota</taxon>
        <taxon>Viridiplantae</taxon>
        <taxon>Streptophyta</taxon>
        <taxon>Embryophyta</taxon>
        <taxon>Tracheophyta</taxon>
        <taxon>Spermatophyta</taxon>
        <taxon>Magnoliopsida</taxon>
        <taxon>eudicotyledons</taxon>
        <taxon>Gunneridae</taxon>
        <taxon>Pentapetalae</taxon>
        <taxon>rosids</taxon>
        <taxon>fabids</taxon>
        <taxon>Fabales</taxon>
        <taxon>Fabaceae</taxon>
        <taxon>Papilionoideae</taxon>
        <taxon>50 kb inversion clade</taxon>
        <taxon>NPAAA clade</taxon>
        <taxon>Hologalegina</taxon>
        <taxon>IRL clade</taxon>
        <taxon>Trifolieae</taxon>
        <taxon>Trifolium</taxon>
    </lineage>
</organism>
<proteinExistence type="predicted"/>
<name>A0A392UAQ7_9FABA</name>
<dbReference type="AlphaFoldDB" id="A0A392UAQ7"/>
<sequence>RLAALGVQPRAGQNLVGTFWFCLLRAAPARLRLAQGTVHRVDFC</sequence>
<evidence type="ECO:0000313" key="2">
    <source>
        <dbReference type="Proteomes" id="UP000265520"/>
    </source>
</evidence>
<accession>A0A392UAQ7</accession>